<feature type="compositionally biased region" description="Polar residues" evidence="1">
    <location>
        <begin position="1"/>
        <end position="19"/>
    </location>
</feature>
<keyword evidence="3" id="KW-1185">Reference proteome</keyword>
<accession>A0AAN8E5V5</accession>
<evidence type="ECO:0000256" key="1">
    <source>
        <dbReference type="SAM" id="MobiDB-lite"/>
    </source>
</evidence>
<evidence type="ECO:0000313" key="3">
    <source>
        <dbReference type="Proteomes" id="UP001331515"/>
    </source>
</evidence>
<feature type="region of interest" description="Disordered" evidence="1">
    <location>
        <begin position="1"/>
        <end position="38"/>
    </location>
</feature>
<proteinExistence type="predicted"/>
<name>A0AAN8E5V5_CHAGU</name>
<reference evidence="2 3" key="1">
    <citation type="journal article" date="2023" name="Mol. Biol. Evol.">
        <title>Genomics of Secondarily Temperate Adaptation in the Only Non-Antarctic Icefish.</title>
        <authorList>
            <person name="Rivera-Colon A.G."/>
            <person name="Rayamajhi N."/>
            <person name="Minhas B.F."/>
            <person name="Madrigal G."/>
            <person name="Bilyk K.T."/>
            <person name="Yoon V."/>
            <person name="Hune M."/>
            <person name="Gregory S."/>
            <person name="Cheng C.H.C."/>
            <person name="Catchen J.M."/>
        </authorList>
    </citation>
    <scope>NUCLEOTIDE SEQUENCE [LARGE SCALE GENOMIC DNA]</scope>
    <source>
        <tissue evidence="2">White muscle</tissue>
    </source>
</reference>
<gene>
    <name evidence="2" type="ORF">CgunFtcFv8_004763</name>
</gene>
<organism evidence="2 3">
    <name type="scientific">Champsocephalus gunnari</name>
    <name type="common">Mackerel icefish</name>
    <dbReference type="NCBI Taxonomy" id="52237"/>
    <lineage>
        <taxon>Eukaryota</taxon>
        <taxon>Metazoa</taxon>
        <taxon>Chordata</taxon>
        <taxon>Craniata</taxon>
        <taxon>Vertebrata</taxon>
        <taxon>Euteleostomi</taxon>
        <taxon>Actinopterygii</taxon>
        <taxon>Neopterygii</taxon>
        <taxon>Teleostei</taxon>
        <taxon>Neoteleostei</taxon>
        <taxon>Acanthomorphata</taxon>
        <taxon>Eupercaria</taxon>
        <taxon>Perciformes</taxon>
        <taxon>Notothenioidei</taxon>
        <taxon>Channichthyidae</taxon>
        <taxon>Champsocephalus</taxon>
    </lineage>
</organism>
<protein>
    <submittedName>
        <fullName evidence="2">Uncharacterized protein</fullName>
    </submittedName>
</protein>
<dbReference type="EMBL" id="JAURVH010001515">
    <property type="protein sequence ID" value="KAK5933108.1"/>
    <property type="molecule type" value="Genomic_DNA"/>
</dbReference>
<evidence type="ECO:0000313" key="2">
    <source>
        <dbReference type="EMBL" id="KAK5933108.1"/>
    </source>
</evidence>
<dbReference type="Proteomes" id="UP001331515">
    <property type="component" value="Unassembled WGS sequence"/>
</dbReference>
<comment type="caution">
    <text evidence="2">The sequence shown here is derived from an EMBL/GenBank/DDBJ whole genome shotgun (WGS) entry which is preliminary data.</text>
</comment>
<sequence length="104" mass="11500">MINTSLVRLEGSSSASQSPNPKPRRSLDASSIRPDQQSQRMNFTFSAGRFDSAAFRQCYISSKACTPRPIRQLAWLLVPSPADGSVFNRFNDLAVASFNLQGFQ</sequence>
<dbReference type="AlphaFoldDB" id="A0AAN8E5V5"/>